<dbReference type="AlphaFoldDB" id="A0A9X1QA96"/>
<name>A0A9X1QA96_9BACT</name>
<reference evidence="1" key="1">
    <citation type="submission" date="2022-01" db="EMBL/GenBank/DDBJ databases">
        <title>Novel species in genus Dyadobacter.</title>
        <authorList>
            <person name="Ma C."/>
        </authorList>
    </citation>
    <scope>NUCLEOTIDE SEQUENCE</scope>
    <source>
        <strain evidence="1">CY357</strain>
    </source>
</reference>
<protein>
    <submittedName>
        <fullName evidence="1">Uncharacterized protein</fullName>
    </submittedName>
</protein>
<evidence type="ECO:0000313" key="2">
    <source>
        <dbReference type="Proteomes" id="UP001139411"/>
    </source>
</evidence>
<accession>A0A9X1QA96</accession>
<comment type="caution">
    <text evidence="1">The sequence shown here is derived from an EMBL/GenBank/DDBJ whole genome shotgun (WGS) entry which is preliminary data.</text>
</comment>
<evidence type="ECO:0000313" key="1">
    <source>
        <dbReference type="EMBL" id="MCF2498133.1"/>
    </source>
</evidence>
<proteinExistence type="predicted"/>
<sequence>MKTKLSDMTTFELREVSHWDEAEKCQSEILTLAEDEIEGILIVYTGQQGDHTLSIIPSLNVSGYGIDEEDSVNALKENLETLFEDLFGISESERKDELSRMGWNPQPSSDQPLAWLHFEEKEILQNFDFPEQVKTSILQAA</sequence>
<gene>
    <name evidence="1" type="ORF">L0661_07430</name>
</gene>
<dbReference type="Proteomes" id="UP001139411">
    <property type="component" value="Unassembled WGS sequence"/>
</dbReference>
<dbReference type="RefSeq" id="WP_235160109.1">
    <property type="nucleotide sequence ID" value="NZ_JAKFFV010000004.1"/>
</dbReference>
<dbReference type="EMBL" id="JAKFFV010000004">
    <property type="protein sequence ID" value="MCF2498133.1"/>
    <property type="molecule type" value="Genomic_DNA"/>
</dbReference>
<organism evidence="1 2">
    <name type="scientific">Dyadobacter chenhuakuii</name>
    <dbReference type="NCBI Taxonomy" id="2909339"/>
    <lineage>
        <taxon>Bacteria</taxon>
        <taxon>Pseudomonadati</taxon>
        <taxon>Bacteroidota</taxon>
        <taxon>Cytophagia</taxon>
        <taxon>Cytophagales</taxon>
        <taxon>Spirosomataceae</taxon>
        <taxon>Dyadobacter</taxon>
    </lineage>
</organism>